<dbReference type="AlphaFoldDB" id="A0AAE1MH77"/>
<reference evidence="2" key="1">
    <citation type="submission" date="2023-10" db="EMBL/GenBank/DDBJ databases">
        <title>Chromosome-level genome of the transformable northern wattle, Acacia crassicarpa.</title>
        <authorList>
            <person name="Massaro I."/>
            <person name="Sinha N.R."/>
            <person name="Poethig S."/>
            <person name="Leichty A.R."/>
        </authorList>
    </citation>
    <scope>NUCLEOTIDE SEQUENCE</scope>
    <source>
        <strain evidence="2">Acra3RX</strain>
        <tissue evidence="2">Leaf</tissue>
    </source>
</reference>
<feature type="compositionally biased region" description="Gly residues" evidence="1">
    <location>
        <begin position="125"/>
        <end position="136"/>
    </location>
</feature>
<evidence type="ECO:0000256" key="1">
    <source>
        <dbReference type="SAM" id="MobiDB-lite"/>
    </source>
</evidence>
<feature type="region of interest" description="Disordered" evidence="1">
    <location>
        <begin position="125"/>
        <end position="146"/>
    </location>
</feature>
<dbReference type="PANTHER" id="PTHR26312">
    <property type="entry name" value="TETRATRICOPEPTIDE REPEAT PROTEIN 5"/>
    <property type="match status" value="1"/>
</dbReference>
<feature type="region of interest" description="Disordered" evidence="1">
    <location>
        <begin position="54"/>
        <end position="91"/>
    </location>
</feature>
<evidence type="ECO:0000313" key="3">
    <source>
        <dbReference type="Proteomes" id="UP001293593"/>
    </source>
</evidence>
<dbReference type="SUPFAM" id="SSF48452">
    <property type="entry name" value="TPR-like"/>
    <property type="match status" value="1"/>
</dbReference>
<comment type="caution">
    <text evidence="2">The sequence shown here is derived from an EMBL/GenBank/DDBJ whole genome shotgun (WGS) entry which is preliminary data.</text>
</comment>
<protein>
    <submittedName>
        <fullName evidence="2">Uncharacterized protein</fullName>
    </submittedName>
</protein>
<sequence length="274" mass="30883">MLLRSSLAPILRSWLVHSSKVYSFIESEPILHLPRTRSPSLTASKKETQSFTSDIDFLNPSKLNSKNHLPHLHDTSQKNQQGLEVKESDEVENPLQKTCYELVPSPVLGKGVVEHEEQVETMGDGIGSNGFGGHGSGWDSSDDGEDSTDSYYQKMIVTDPNNALLLGNYAKFLKKEVGDYGKAKEYVERAMLTNQADGNLLSLYADLIWLTEKSADRAEWYYDQAVQIAPHDCYVAASYAKFLWDTEEDEEWNHKSDDENQIYTLKAASRLDPK</sequence>
<dbReference type="Gene3D" id="1.25.40.10">
    <property type="entry name" value="Tetratricopeptide repeat domain"/>
    <property type="match status" value="1"/>
</dbReference>
<name>A0AAE1MH77_9FABA</name>
<evidence type="ECO:0000313" key="2">
    <source>
        <dbReference type="EMBL" id="KAK4267547.1"/>
    </source>
</evidence>
<accession>A0AAE1MH77</accession>
<keyword evidence="3" id="KW-1185">Reference proteome</keyword>
<gene>
    <name evidence="2" type="ORF">QN277_024316</name>
</gene>
<dbReference type="Proteomes" id="UP001293593">
    <property type="component" value="Unassembled WGS sequence"/>
</dbReference>
<proteinExistence type="predicted"/>
<dbReference type="InterPro" id="IPR011990">
    <property type="entry name" value="TPR-like_helical_dom_sf"/>
</dbReference>
<organism evidence="2 3">
    <name type="scientific">Acacia crassicarpa</name>
    <name type="common">northern wattle</name>
    <dbReference type="NCBI Taxonomy" id="499986"/>
    <lineage>
        <taxon>Eukaryota</taxon>
        <taxon>Viridiplantae</taxon>
        <taxon>Streptophyta</taxon>
        <taxon>Embryophyta</taxon>
        <taxon>Tracheophyta</taxon>
        <taxon>Spermatophyta</taxon>
        <taxon>Magnoliopsida</taxon>
        <taxon>eudicotyledons</taxon>
        <taxon>Gunneridae</taxon>
        <taxon>Pentapetalae</taxon>
        <taxon>rosids</taxon>
        <taxon>fabids</taxon>
        <taxon>Fabales</taxon>
        <taxon>Fabaceae</taxon>
        <taxon>Caesalpinioideae</taxon>
        <taxon>mimosoid clade</taxon>
        <taxon>Acacieae</taxon>
        <taxon>Acacia</taxon>
    </lineage>
</organism>
<dbReference type="PANTHER" id="PTHR26312:SF168">
    <property type="entry name" value="OS06G0606700 PROTEIN"/>
    <property type="match status" value="1"/>
</dbReference>
<dbReference type="EMBL" id="JAWXYG010000007">
    <property type="protein sequence ID" value="KAK4267547.1"/>
    <property type="molecule type" value="Genomic_DNA"/>
</dbReference>